<evidence type="ECO:0000313" key="2">
    <source>
        <dbReference type="EMBL" id="SFE90572.1"/>
    </source>
</evidence>
<gene>
    <name evidence="2" type="ORF">SAMN02745121_06017</name>
</gene>
<dbReference type="PROSITE" id="PS00197">
    <property type="entry name" value="2FE2S_FER_1"/>
    <property type="match status" value="1"/>
</dbReference>
<dbReference type="InterPro" id="IPR001041">
    <property type="entry name" value="2Fe-2S_ferredoxin-type"/>
</dbReference>
<dbReference type="SUPFAM" id="SSF54292">
    <property type="entry name" value="2Fe-2S ferredoxin-like"/>
    <property type="match status" value="1"/>
</dbReference>
<dbReference type="EMBL" id="FOMX01000022">
    <property type="protein sequence ID" value="SFE90572.1"/>
    <property type="molecule type" value="Genomic_DNA"/>
</dbReference>
<keyword evidence="1" id="KW-0560">Oxidoreductase</keyword>
<organism evidence="2 3">
    <name type="scientific">Nannocystis exedens</name>
    <dbReference type="NCBI Taxonomy" id="54"/>
    <lineage>
        <taxon>Bacteria</taxon>
        <taxon>Pseudomonadati</taxon>
        <taxon>Myxococcota</taxon>
        <taxon>Polyangia</taxon>
        <taxon>Nannocystales</taxon>
        <taxon>Nannocystaceae</taxon>
        <taxon>Nannocystis</taxon>
    </lineage>
</organism>
<dbReference type="PANTHER" id="PTHR42949:SF3">
    <property type="entry name" value="ANAEROBIC GLYCEROL-3-PHOSPHATE DEHYDROGENASE SUBUNIT B"/>
    <property type="match status" value="1"/>
</dbReference>
<proteinExistence type="predicted"/>
<dbReference type="Gene3D" id="3.10.20.440">
    <property type="entry name" value="2Fe-2S iron-sulphur cluster binding domain, sarcosine oxidase, alpha subunit, N-terminal domain"/>
    <property type="match status" value="1"/>
</dbReference>
<dbReference type="Gene3D" id="3.50.50.60">
    <property type="entry name" value="FAD/NAD(P)-binding domain"/>
    <property type="match status" value="1"/>
</dbReference>
<dbReference type="SUPFAM" id="SSF51905">
    <property type="entry name" value="FAD/NAD(P)-binding domain"/>
    <property type="match status" value="1"/>
</dbReference>
<dbReference type="InterPro" id="IPR036188">
    <property type="entry name" value="FAD/NAD-bd_sf"/>
</dbReference>
<keyword evidence="3" id="KW-1185">Reference proteome</keyword>
<dbReference type="InterPro" id="IPR006058">
    <property type="entry name" value="2Fe2S_fd_BS"/>
</dbReference>
<evidence type="ECO:0000256" key="1">
    <source>
        <dbReference type="ARBA" id="ARBA00023002"/>
    </source>
</evidence>
<dbReference type="GO" id="GO:0016491">
    <property type="term" value="F:oxidoreductase activity"/>
    <property type="evidence" value="ECO:0007669"/>
    <property type="project" value="UniProtKB-KW"/>
</dbReference>
<sequence>MPKAPLLAPPGPPTISFRWDGAPVAACPGDTVASALIAAGELATSRSAKYRRLRGPACLHGGCGTCLVRIDGRPNQRACLTPVREDMCVEPQNTYGGLDPTALVDQVFRRGIDHHHLVVYPRIANQMMQGVARELAGFGELPDAPPADVAGLVDHVPEVLVIGAGRSGRALAAALAAAGHPPLVVERRPAAALGGADLPTRLLAGVGVFACYPQERLWAAASEQPPVLHRLRPRHVVLAVGAHEPTIPLANNDLPGVVSARGLVDMLEQTGRTLSARVVVIGEGARAELLASSLAAERVPPARVRKLIGARRVKGVQLDDGRTLRCDLVALAPDPAPAFELAAQAGAPIHFTGAGFAPVVDADGRIAAGPAAHPLEAEGAQTAPPPPWTLWAVGELAGATTPAEIRGTVDRCAAALLRALAEPPAPKDSHARA</sequence>
<dbReference type="AlphaFoldDB" id="A0A1I2EC96"/>
<protein>
    <submittedName>
        <fullName evidence="2">Sarcosine oxidase subunit alpha</fullName>
    </submittedName>
</protein>
<dbReference type="Proteomes" id="UP000199400">
    <property type="component" value="Unassembled WGS sequence"/>
</dbReference>
<dbReference type="STRING" id="54.SAMN02745121_06017"/>
<dbReference type="InterPro" id="IPR042204">
    <property type="entry name" value="2Fe-2S-bd_N"/>
</dbReference>
<dbReference type="GO" id="GO:0051537">
    <property type="term" value="F:2 iron, 2 sulfur cluster binding"/>
    <property type="evidence" value="ECO:0007669"/>
    <property type="project" value="InterPro"/>
</dbReference>
<evidence type="ECO:0000313" key="3">
    <source>
        <dbReference type="Proteomes" id="UP000199400"/>
    </source>
</evidence>
<name>A0A1I2EC96_9BACT</name>
<dbReference type="RefSeq" id="WP_170136378.1">
    <property type="nucleotide sequence ID" value="NZ_FOMX01000022.1"/>
</dbReference>
<dbReference type="Pfam" id="PF13510">
    <property type="entry name" value="Fer2_4"/>
    <property type="match status" value="1"/>
</dbReference>
<dbReference type="InterPro" id="IPR036010">
    <property type="entry name" value="2Fe-2S_ferredoxin-like_sf"/>
</dbReference>
<dbReference type="CDD" id="cd00207">
    <property type="entry name" value="fer2"/>
    <property type="match status" value="1"/>
</dbReference>
<dbReference type="InterPro" id="IPR051691">
    <property type="entry name" value="Metab_Enz_Cyan_OpOx_G3PDH"/>
</dbReference>
<accession>A0A1I2EC96</accession>
<dbReference type="PANTHER" id="PTHR42949">
    <property type="entry name" value="ANAEROBIC GLYCEROL-3-PHOSPHATE DEHYDROGENASE SUBUNIT B"/>
    <property type="match status" value="1"/>
</dbReference>
<reference evidence="3" key="1">
    <citation type="submission" date="2016-10" db="EMBL/GenBank/DDBJ databases">
        <authorList>
            <person name="Varghese N."/>
            <person name="Submissions S."/>
        </authorList>
    </citation>
    <scope>NUCLEOTIDE SEQUENCE [LARGE SCALE GENOMIC DNA]</scope>
    <source>
        <strain evidence="3">ATCC 25963</strain>
    </source>
</reference>